<sequence>MKANQRRRAAPANQSPSLGVAACVCRMWCSDEQHWRTRVPLLPPCLHDVGVRDGGGTSDGQRRFRSVPH</sequence>
<evidence type="ECO:0000313" key="2">
    <source>
        <dbReference type="EMBL" id="QCE03349.1"/>
    </source>
</evidence>
<name>A0A4D6NF86_VIGUN</name>
<gene>
    <name evidence="3" type="ORF">DEO72_LG10g2814</name>
    <name evidence="2" type="ORF">DEO72_LG8g1373</name>
</gene>
<accession>A0A4D6NF86</accession>
<proteinExistence type="predicted"/>
<evidence type="ECO:0000313" key="4">
    <source>
        <dbReference type="Proteomes" id="UP000501690"/>
    </source>
</evidence>
<keyword evidence="4" id="KW-1185">Reference proteome</keyword>
<dbReference type="AlphaFoldDB" id="A0A4D6NF86"/>
<evidence type="ECO:0000256" key="1">
    <source>
        <dbReference type="SAM" id="MobiDB-lite"/>
    </source>
</evidence>
<evidence type="ECO:0000313" key="3">
    <source>
        <dbReference type="EMBL" id="QCE11581.1"/>
    </source>
</evidence>
<dbReference type="PROSITE" id="PS51257">
    <property type="entry name" value="PROKAR_LIPOPROTEIN"/>
    <property type="match status" value="1"/>
</dbReference>
<reference evidence="3 4" key="1">
    <citation type="submission" date="2019-04" db="EMBL/GenBank/DDBJ databases">
        <title>An improved genome assembly and genetic linkage map for asparagus bean, Vigna unguiculata ssp. sesquipedialis.</title>
        <authorList>
            <person name="Xia Q."/>
            <person name="Zhang R."/>
            <person name="Dong Y."/>
        </authorList>
    </citation>
    <scope>NUCLEOTIDE SEQUENCE [LARGE SCALE GENOMIC DNA]</scope>
    <source>
        <tissue evidence="3">Leaf</tissue>
    </source>
</reference>
<dbReference type="EMBL" id="CP039354">
    <property type="protein sequence ID" value="QCE11581.1"/>
    <property type="molecule type" value="Genomic_DNA"/>
</dbReference>
<dbReference type="Proteomes" id="UP000501690">
    <property type="component" value="Linkage Group LG10"/>
</dbReference>
<organism evidence="3 4">
    <name type="scientific">Vigna unguiculata</name>
    <name type="common">Cowpea</name>
    <dbReference type="NCBI Taxonomy" id="3917"/>
    <lineage>
        <taxon>Eukaryota</taxon>
        <taxon>Viridiplantae</taxon>
        <taxon>Streptophyta</taxon>
        <taxon>Embryophyta</taxon>
        <taxon>Tracheophyta</taxon>
        <taxon>Spermatophyta</taxon>
        <taxon>Magnoliopsida</taxon>
        <taxon>eudicotyledons</taxon>
        <taxon>Gunneridae</taxon>
        <taxon>Pentapetalae</taxon>
        <taxon>rosids</taxon>
        <taxon>fabids</taxon>
        <taxon>Fabales</taxon>
        <taxon>Fabaceae</taxon>
        <taxon>Papilionoideae</taxon>
        <taxon>50 kb inversion clade</taxon>
        <taxon>NPAAA clade</taxon>
        <taxon>indigoferoid/millettioid clade</taxon>
        <taxon>Phaseoleae</taxon>
        <taxon>Vigna</taxon>
    </lineage>
</organism>
<feature type="region of interest" description="Disordered" evidence="1">
    <location>
        <begin position="48"/>
        <end position="69"/>
    </location>
</feature>
<dbReference type="Proteomes" id="UP000501690">
    <property type="component" value="Linkage Group LG8"/>
</dbReference>
<dbReference type="EMBL" id="CP039352">
    <property type="protein sequence ID" value="QCE03349.1"/>
    <property type="molecule type" value="Genomic_DNA"/>
</dbReference>
<protein>
    <submittedName>
        <fullName evidence="3">Uncharacterized protein</fullName>
    </submittedName>
</protein>